<dbReference type="PANTHER" id="PTHR33361">
    <property type="entry name" value="GLR0591 PROTEIN"/>
    <property type="match status" value="1"/>
</dbReference>
<reference evidence="1 2" key="1">
    <citation type="submission" date="2019-06" db="EMBL/GenBank/DDBJ databases">
        <title>Draft genome of Aliikangiella marina GYP-15.</title>
        <authorList>
            <person name="Wang G."/>
        </authorList>
    </citation>
    <scope>NUCLEOTIDE SEQUENCE [LARGE SCALE GENOMIC DNA]</scope>
    <source>
        <strain evidence="1 2">GYP-15</strain>
    </source>
</reference>
<comment type="caution">
    <text evidence="1">The sequence shown here is derived from an EMBL/GenBank/DDBJ whole genome shotgun (WGS) entry which is preliminary data.</text>
</comment>
<evidence type="ECO:0000313" key="2">
    <source>
        <dbReference type="Proteomes" id="UP000317839"/>
    </source>
</evidence>
<protein>
    <submittedName>
        <fullName evidence="1">DUF885 domain-containing protein</fullName>
    </submittedName>
</protein>
<dbReference type="EMBL" id="VIKR01000005">
    <property type="protein sequence ID" value="TQV72413.1"/>
    <property type="molecule type" value="Genomic_DNA"/>
</dbReference>
<dbReference type="PANTHER" id="PTHR33361:SF2">
    <property type="entry name" value="DUF885 DOMAIN-CONTAINING PROTEIN"/>
    <property type="match status" value="1"/>
</dbReference>
<dbReference type="OrthoDB" id="9769898at2"/>
<dbReference type="Proteomes" id="UP000317839">
    <property type="component" value="Unassembled WGS sequence"/>
</dbReference>
<name>A0A545T5D5_9GAMM</name>
<dbReference type="Pfam" id="PF05960">
    <property type="entry name" value="DUF885"/>
    <property type="match status" value="1"/>
</dbReference>
<dbReference type="AlphaFoldDB" id="A0A545T5D5"/>
<accession>A0A545T5D5</accession>
<dbReference type="InterPro" id="IPR010281">
    <property type="entry name" value="DUF885"/>
</dbReference>
<gene>
    <name evidence="1" type="ORF">FLL45_19585</name>
</gene>
<proteinExistence type="predicted"/>
<organism evidence="1 2">
    <name type="scientific">Aliikangiella marina</name>
    <dbReference type="NCBI Taxonomy" id="1712262"/>
    <lineage>
        <taxon>Bacteria</taxon>
        <taxon>Pseudomonadati</taxon>
        <taxon>Pseudomonadota</taxon>
        <taxon>Gammaproteobacteria</taxon>
        <taxon>Oceanospirillales</taxon>
        <taxon>Pleioneaceae</taxon>
        <taxon>Aliikangiella</taxon>
    </lineage>
</organism>
<keyword evidence="2" id="KW-1185">Reference proteome</keyword>
<dbReference type="RefSeq" id="WP_142943743.1">
    <property type="nucleotide sequence ID" value="NZ_VIKR01000005.1"/>
</dbReference>
<sequence>MKANIWKYSKRTLLILLLLLSLFLINLIWFRPVFINHFYEKIFVEFALQNPQLFTGMGLKLYYGELNDNSPEANEKNYQLLVKDLQQLKEYDRESLQGQEALSYDILEWFLNNQMDSHKYRFNNYSVTQRGGSYQGIINFMVNMHKVDDVGDAEDYLSRISQIGRVFDNTLLAVKEEQENGVIPPDFIIKKIIENLHNIRDPELADNVLVKDFNSKVDALEGVDEEEKSALKHQMLAQMNDVVQPAYDRYIAFYENLQDNATSDAGVWKFPNGAEYYQHRITSMTTTQYTAEELHTLGLSEVDRILAEMRTILDSEGYSGKTVGEHMKDLSEEPRFLYPDTDEGRRQILEDYRKMIVEIGRGMDKLFEVLPKADVEVRRVPKYREKTAAGGSYQGPSMDGSRPGVFYANLYDIKATPKFSMKTLAYHEATPGHHFQIAIKTELEGLPTFRNFIGFTSYSEGWALYAERLAWEYGYQEEAYGNLGRLQAELMRAVRLVVDTGLHHKRWTREQAIDYMHATTGLAMTDVESEIERYIVWPGQALAYKVGMIKIMELREKSKNALGDKYDIREFHDVVLKNGAVPLTILERLVDEYIEGKLNS</sequence>
<evidence type="ECO:0000313" key="1">
    <source>
        <dbReference type="EMBL" id="TQV72413.1"/>
    </source>
</evidence>